<gene>
    <name evidence="2" type="ORF">NECAME_03085</name>
</gene>
<feature type="region of interest" description="Disordered" evidence="1">
    <location>
        <begin position="55"/>
        <end position="84"/>
    </location>
</feature>
<organism evidence="2 3">
    <name type="scientific">Necator americanus</name>
    <name type="common">Human hookworm</name>
    <dbReference type="NCBI Taxonomy" id="51031"/>
    <lineage>
        <taxon>Eukaryota</taxon>
        <taxon>Metazoa</taxon>
        <taxon>Ecdysozoa</taxon>
        <taxon>Nematoda</taxon>
        <taxon>Chromadorea</taxon>
        <taxon>Rhabditida</taxon>
        <taxon>Rhabditina</taxon>
        <taxon>Rhabditomorpha</taxon>
        <taxon>Strongyloidea</taxon>
        <taxon>Ancylostomatidae</taxon>
        <taxon>Bunostominae</taxon>
        <taxon>Necator</taxon>
    </lineage>
</organism>
<evidence type="ECO:0000313" key="3">
    <source>
        <dbReference type="Proteomes" id="UP000053676"/>
    </source>
</evidence>
<protein>
    <submittedName>
        <fullName evidence="2">Uncharacterized protein</fullName>
    </submittedName>
</protein>
<keyword evidence="3" id="KW-1185">Reference proteome</keyword>
<sequence length="84" mass="9666">MNAYENAYGRAHRPFKICCPTYSSSIPKRHPYVNDKSQKPQHNVFCCAPAALRKERARDKDVGRTGSEKVKRTGRGEEDDRREV</sequence>
<reference evidence="3" key="1">
    <citation type="journal article" date="2014" name="Nat. Genet.">
        <title>Genome of the human hookworm Necator americanus.</title>
        <authorList>
            <person name="Tang Y.T."/>
            <person name="Gao X."/>
            <person name="Rosa B.A."/>
            <person name="Abubucker S."/>
            <person name="Hallsworth-Pepin K."/>
            <person name="Martin J."/>
            <person name="Tyagi R."/>
            <person name="Heizer E."/>
            <person name="Zhang X."/>
            <person name="Bhonagiri-Palsikar V."/>
            <person name="Minx P."/>
            <person name="Warren W.C."/>
            <person name="Wang Q."/>
            <person name="Zhan B."/>
            <person name="Hotez P.J."/>
            <person name="Sternberg P.W."/>
            <person name="Dougall A."/>
            <person name="Gaze S.T."/>
            <person name="Mulvenna J."/>
            <person name="Sotillo J."/>
            <person name="Ranganathan S."/>
            <person name="Rabelo E.M."/>
            <person name="Wilson R.K."/>
            <person name="Felgner P.L."/>
            <person name="Bethony J."/>
            <person name="Hawdon J.M."/>
            <person name="Gasser R.B."/>
            <person name="Loukas A."/>
            <person name="Mitreva M."/>
        </authorList>
    </citation>
    <scope>NUCLEOTIDE SEQUENCE [LARGE SCALE GENOMIC DNA]</scope>
</reference>
<dbReference type="Proteomes" id="UP000053676">
    <property type="component" value="Unassembled WGS sequence"/>
</dbReference>
<dbReference type="EMBL" id="KI660157">
    <property type="protein sequence ID" value="ETN77667.1"/>
    <property type="molecule type" value="Genomic_DNA"/>
</dbReference>
<dbReference type="KEGG" id="nai:NECAME_03085"/>
<accession>W2T9J5</accession>
<proteinExistence type="predicted"/>
<evidence type="ECO:0000313" key="2">
    <source>
        <dbReference type="EMBL" id="ETN77667.1"/>
    </source>
</evidence>
<name>W2T9J5_NECAM</name>
<evidence type="ECO:0000256" key="1">
    <source>
        <dbReference type="SAM" id="MobiDB-lite"/>
    </source>
</evidence>
<dbReference type="AlphaFoldDB" id="W2T9J5"/>